<dbReference type="Proteomes" id="UP000593574">
    <property type="component" value="Unassembled WGS sequence"/>
</dbReference>
<dbReference type="AlphaFoldDB" id="A0A7J9B2S3"/>
<gene>
    <name evidence="2" type="ORF">Golax_022445</name>
</gene>
<dbReference type="PANTHER" id="PTHR48200">
    <property type="entry name" value="PROTEIN, PUTATIVE-RELATED"/>
    <property type="match status" value="1"/>
</dbReference>
<feature type="non-terminal residue" evidence="2">
    <location>
        <position position="1"/>
    </location>
</feature>
<dbReference type="PANTHER" id="PTHR48200:SF1">
    <property type="entry name" value="AMINOTRANSFERASE-LIKE PLANT MOBILE DOMAIN-CONTAINING PROTEIN"/>
    <property type="match status" value="1"/>
</dbReference>
<organism evidence="2 3">
    <name type="scientific">Gossypium laxum</name>
    <dbReference type="NCBI Taxonomy" id="34288"/>
    <lineage>
        <taxon>Eukaryota</taxon>
        <taxon>Viridiplantae</taxon>
        <taxon>Streptophyta</taxon>
        <taxon>Embryophyta</taxon>
        <taxon>Tracheophyta</taxon>
        <taxon>Spermatophyta</taxon>
        <taxon>Magnoliopsida</taxon>
        <taxon>eudicotyledons</taxon>
        <taxon>Gunneridae</taxon>
        <taxon>Pentapetalae</taxon>
        <taxon>rosids</taxon>
        <taxon>malvids</taxon>
        <taxon>Malvales</taxon>
        <taxon>Malvaceae</taxon>
        <taxon>Malvoideae</taxon>
        <taxon>Gossypium</taxon>
    </lineage>
</organism>
<proteinExistence type="predicted"/>
<dbReference type="InterPro" id="IPR056647">
    <property type="entry name" value="DUF7745"/>
</dbReference>
<keyword evidence="3" id="KW-1185">Reference proteome</keyword>
<reference evidence="2 3" key="1">
    <citation type="journal article" date="2019" name="Genome Biol. Evol.">
        <title>Insights into the evolution of the New World diploid cottons (Gossypium, subgenus Houzingenia) based on genome sequencing.</title>
        <authorList>
            <person name="Grover C.E."/>
            <person name="Arick M.A. 2nd"/>
            <person name="Thrash A."/>
            <person name="Conover J.L."/>
            <person name="Sanders W.S."/>
            <person name="Peterson D.G."/>
            <person name="Frelichowski J.E."/>
            <person name="Scheffler J.A."/>
            <person name="Scheffler B.E."/>
            <person name="Wendel J.F."/>
        </authorList>
    </citation>
    <scope>NUCLEOTIDE SEQUENCE [LARGE SCALE GENOMIC DNA]</scope>
    <source>
        <strain evidence="2">4</strain>
        <tissue evidence="2">Leaf</tissue>
    </source>
</reference>
<accession>A0A7J9B2S3</accession>
<evidence type="ECO:0000313" key="2">
    <source>
        <dbReference type="EMBL" id="MBA0730645.1"/>
    </source>
</evidence>
<protein>
    <recommendedName>
        <fullName evidence="1">DUF7745 domain-containing protein</fullName>
    </recommendedName>
</protein>
<evidence type="ECO:0000313" key="3">
    <source>
        <dbReference type="Proteomes" id="UP000593574"/>
    </source>
</evidence>
<sequence>LVQNHPDTLRRIDLFALAIYGLVIFPKVLGHIKVAVVDFFEKLRQGINPVPTILAETFRSLNACRKKGEGRFIGCAQLLNVWIFNHLWKVERTPFHMFSKTFAPLKAHIEKDWPRDVTKQHWVSVFQNLRAEDITWRAHWIRPSVLLYKCENQDLVPLLGLWGGVGYAPLMVQRQFASRQFIPVTNGLAQSEFA</sequence>
<dbReference type="Pfam" id="PF24924">
    <property type="entry name" value="DUF7745"/>
    <property type="match status" value="1"/>
</dbReference>
<name>A0A7J9B2S3_9ROSI</name>
<evidence type="ECO:0000259" key="1">
    <source>
        <dbReference type="Pfam" id="PF24924"/>
    </source>
</evidence>
<feature type="domain" description="DUF7745" evidence="1">
    <location>
        <begin position="13"/>
        <end position="177"/>
    </location>
</feature>
<dbReference type="EMBL" id="JABEZV010446410">
    <property type="protein sequence ID" value="MBA0730645.1"/>
    <property type="molecule type" value="Genomic_DNA"/>
</dbReference>
<comment type="caution">
    <text evidence="2">The sequence shown here is derived from an EMBL/GenBank/DDBJ whole genome shotgun (WGS) entry which is preliminary data.</text>
</comment>